<name>A0A2A9NJI6_9AGAR</name>
<evidence type="ECO:0000313" key="1">
    <source>
        <dbReference type="EMBL" id="PFH47872.1"/>
    </source>
</evidence>
<accession>A0A2A9NJI6</accession>
<protein>
    <submittedName>
        <fullName evidence="1">Uncharacterized protein</fullName>
    </submittedName>
</protein>
<dbReference type="Proteomes" id="UP000242287">
    <property type="component" value="Unassembled WGS sequence"/>
</dbReference>
<proteinExistence type="predicted"/>
<gene>
    <name evidence="1" type="ORF">AMATHDRAFT_66605</name>
</gene>
<evidence type="ECO:0000313" key="2">
    <source>
        <dbReference type="Proteomes" id="UP000242287"/>
    </source>
</evidence>
<dbReference type="EMBL" id="KZ302087">
    <property type="protein sequence ID" value="PFH47872.1"/>
    <property type="molecule type" value="Genomic_DNA"/>
</dbReference>
<keyword evidence="2" id="KW-1185">Reference proteome</keyword>
<sequence>MPRLGTVASNVGRIGVPPYPGLHLYCNNCTCSDSMVPFGYDDLDASTLSTMLNSGVNS</sequence>
<organism evidence="1 2">
    <name type="scientific">Amanita thiersii Skay4041</name>
    <dbReference type="NCBI Taxonomy" id="703135"/>
    <lineage>
        <taxon>Eukaryota</taxon>
        <taxon>Fungi</taxon>
        <taxon>Dikarya</taxon>
        <taxon>Basidiomycota</taxon>
        <taxon>Agaricomycotina</taxon>
        <taxon>Agaricomycetes</taxon>
        <taxon>Agaricomycetidae</taxon>
        <taxon>Agaricales</taxon>
        <taxon>Pluteineae</taxon>
        <taxon>Amanitaceae</taxon>
        <taxon>Amanita</taxon>
    </lineage>
</organism>
<reference evidence="1 2" key="1">
    <citation type="submission" date="2014-02" db="EMBL/GenBank/DDBJ databases">
        <title>Transposable element dynamics among asymbiotic and ectomycorrhizal Amanita fungi.</title>
        <authorList>
            <consortium name="DOE Joint Genome Institute"/>
            <person name="Hess J."/>
            <person name="Skrede I."/>
            <person name="Wolfe B."/>
            <person name="LaButti K."/>
            <person name="Ohm R.A."/>
            <person name="Grigoriev I.V."/>
            <person name="Pringle A."/>
        </authorList>
    </citation>
    <scope>NUCLEOTIDE SEQUENCE [LARGE SCALE GENOMIC DNA]</scope>
    <source>
        <strain evidence="1 2">SKay4041</strain>
    </source>
</reference>
<dbReference type="AlphaFoldDB" id="A0A2A9NJI6"/>